<name>A0A8J2Z4Q3_9GAMM</name>
<evidence type="ECO:0000313" key="1">
    <source>
        <dbReference type="EMBL" id="GGF98126.1"/>
    </source>
</evidence>
<accession>A0A8J2Z4Q3</accession>
<dbReference type="AlphaFoldDB" id="A0A8J2Z4Q3"/>
<evidence type="ECO:0000313" key="2">
    <source>
        <dbReference type="Proteomes" id="UP000636949"/>
    </source>
</evidence>
<dbReference type="EMBL" id="BMJS01000014">
    <property type="protein sequence ID" value="GGF98126.1"/>
    <property type="molecule type" value="Genomic_DNA"/>
</dbReference>
<keyword evidence="2" id="KW-1185">Reference proteome</keyword>
<reference evidence="1" key="2">
    <citation type="submission" date="2020-09" db="EMBL/GenBank/DDBJ databases">
        <authorList>
            <person name="Sun Q."/>
            <person name="Zhou Y."/>
        </authorList>
    </citation>
    <scope>NUCLEOTIDE SEQUENCE</scope>
    <source>
        <strain evidence="1">CGMCC 1.15758</strain>
    </source>
</reference>
<dbReference type="Proteomes" id="UP000636949">
    <property type="component" value="Unassembled WGS sequence"/>
</dbReference>
<comment type="caution">
    <text evidence="1">The sequence shown here is derived from an EMBL/GenBank/DDBJ whole genome shotgun (WGS) entry which is preliminary data.</text>
</comment>
<proteinExistence type="predicted"/>
<dbReference type="RefSeq" id="WP_157968247.1">
    <property type="nucleotide sequence ID" value="NZ_BMJS01000014.1"/>
</dbReference>
<reference evidence="1" key="1">
    <citation type="journal article" date="2014" name="Int. J. Syst. Evol. Microbiol.">
        <title>Complete genome sequence of Corynebacterium casei LMG S-19264T (=DSM 44701T), isolated from a smear-ripened cheese.</title>
        <authorList>
            <consortium name="US DOE Joint Genome Institute (JGI-PGF)"/>
            <person name="Walter F."/>
            <person name="Albersmeier A."/>
            <person name="Kalinowski J."/>
            <person name="Ruckert C."/>
        </authorList>
    </citation>
    <scope>NUCLEOTIDE SEQUENCE</scope>
    <source>
        <strain evidence="1">CGMCC 1.15758</strain>
    </source>
</reference>
<gene>
    <name evidence="1" type="ORF">GCM10010995_14170</name>
</gene>
<organism evidence="1 2">
    <name type="scientific">Cysteiniphilum litorale</name>
    <dbReference type="NCBI Taxonomy" id="2056700"/>
    <lineage>
        <taxon>Bacteria</taxon>
        <taxon>Pseudomonadati</taxon>
        <taxon>Pseudomonadota</taxon>
        <taxon>Gammaproteobacteria</taxon>
        <taxon>Thiotrichales</taxon>
        <taxon>Fastidiosibacteraceae</taxon>
        <taxon>Cysteiniphilum</taxon>
    </lineage>
</organism>
<sequence length="56" mass="6799">MRAIKNDEVLHEVNTTKDSKQFATRRCYFKLYMLLMHDIKAYAFDYVVPEFKNVEH</sequence>
<protein>
    <submittedName>
        <fullName evidence="1">Uncharacterized protein</fullName>
    </submittedName>
</protein>